<dbReference type="Proteomes" id="UP000663651">
    <property type="component" value="Chromosome"/>
</dbReference>
<name>A0ABX7Q7F6_9BACT</name>
<reference evidence="2 3" key="1">
    <citation type="submission" date="2021-03" db="EMBL/GenBank/DDBJ databases">
        <title>Geobacter metallireducens gen. nov. sp. nov., a microorganism capable of coupling the complete oxidation of organic compounds to the reduction of iron and other metals.</title>
        <authorList>
            <person name="Li Y."/>
        </authorList>
    </citation>
    <scope>NUCLEOTIDE SEQUENCE [LARGE SCALE GENOMIC DNA]</scope>
    <source>
        <strain evidence="2 3">Jerry-YX</strain>
    </source>
</reference>
<dbReference type="InterPro" id="IPR002109">
    <property type="entry name" value="Glutaredoxin"/>
</dbReference>
<dbReference type="PANTHER" id="PTHR34386">
    <property type="entry name" value="GLUTAREDOXIN"/>
    <property type="match status" value="1"/>
</dbReference>
<dbReference type="CDD" id="cd02976">
    <property type="entry name" value="NrdH"/>
    <property type="match status" value="1"/>
</dbReference>
<dbReference type="Gene3D" id="3.40.30.10">
    <property type="entry name" value="Glutaredoxin"/>
    <property type="match status" value="1"/>
</dbReference>
<evidence type="ECO:0000313" key="3">
    <source>
        <dbReference type="Proteomes" id="UP000663651"/>
    </source>
</evidence>
<dbReference type="PANTHER" id="PTHR34386:SF1">
    <property type="entry name" value="GLUTAREDOXIN-LIKE PROTEIN NRDH"/>
    <property type="match status" value="1"/>
</dbReference>
<protein>
    <submittedName>
        <fullName evidence="2">Glutaredoxin family protein</fullName>
    </submittedName>
</protein>
<evidence type="ECO:0000259" key="1">
    <source>
        <dbReference type="Pfam" id="PF00462"/>
    </source>
</evidence>
<dbReference type="EMBL" id="CP071382">
    <property type="protein sequence ID" value="QSV47309.1"/>
    <property type="molecule type" value="Genomic_DNA"/>
</dbReference>
<dbReference type="SUPFAM" id="SSF52833">
    <property type="entry name" value="Thioredoxin-like"/>
    <property type="match status" value="1"/>
</dbReference>
<dbReference type="Pfam" id="PF00462">
    <property type="entry name" value="Glutaredoxin"/>
    <property type="match status" value="1"/>
</dbReference>
<proteinExistence type="predicted"/>
<keyword evidence="3" id="KW-1185">Reference proteome</keyword>
<evidence type="ECO:0000313" key="2">
    <source>
        <dbReference type="EMBL" id="QSV47309.1"/>
    </source>
</evidence>
<feature type="domain" description="Glutaredoxin" evidence="1">
    <location>
        <begin position="41"/>
        <end position="102"/>
    </location>
</feature>
<dbReference type="PROSITE" id="PS51354">
    <property type="entry name" value="GLUTAREDOXIN_2"/>
    <property type="match status" value="1"/>
</dbReference>
<dbReference type="InterPro" id="IPR051548">
    <property type="entry name" value="Grx-like_ET"/>
</dbReference>
<accession>A0ABX7Q7F6</accession>
<gene>
    <name evidence="2" type="ORF">JZM60_02565</name>
</gene>
<sequence>MMVLTAGILFLTACLPGCGMTRALTPPESSVLAAGSKPVAVMYVRPGCPYCREARRFFADRGLPVMERNVLADRQALAEMLEIHVRSFPDEEPIVPLIVIGGHAMSGFDREEVEAALEMAGPKPVAAGSKQ</sequence>
<organism evidence="2 3">
    <name type="scientific">Geobacter benzoatilyticus</name>
    <dbReference type="NCBI Taxonomy" id="2815309"/>
    <lineage>
        <taxon>Bacteria</taxon>
        <taxon>Pseudomonadati</taxon>
        <taxon>Thermodesulfobacteriota</taxon>
        <taxon>Desulfuromonadia</taxon>
        <taxon>Geobacterales</taxon>
        <taxon>Geobacteraceae</taxon>
        <taxon>Geobacter</taxon>
    </lineage>
</organism>
<dbReference type="InterPro" id="IPR036249">
    <property type="entry name" value="Thioredoxin-like_sf"/>
</dbReference>